<dbReference type="CDD" id="cd00834">
    <property type="entry name" value="KAS_I_II"/>
    <property type="match status" value="1"/>
</dbReference>
<dbReference type="GO" id="GO:0005829">
    <property type="term" value="C:cytosol"/>
    <property type="evidence" value="ECO:0007669"/>
    <property type="project" value="TreeGrafter"/>
</dbReference>
<reference evidence="15 16" key="1">
    <citation type="submission" date="2015-09" db="EMBL/GenBank/DDBJ databases">
        <authorList>
            <consortium name="Swine Surveillance"/>
        </authorList>
    </citation>
    <scope>NUCLEOTIDE SEQUENCE [LARGE SCALE GENOMIC DNA]</scope>
    <source>
        <strain evidence="15 16">CECT 7648</strain>
    </source>
</reference>
<dbReference type="GO" id="GO:0004315">
    <property type="term" value="F:3-oxoacyl-[acyl-carrier-protein] synthase activity"/>
    <property type="evidence" value="ECO:0007669"/>
    <property type="project" value="UniProtKB-UniRule"/>
</dbReference>
<dbReference type="UniPathway" id="UPA00094"/>
<dbReference type="EMBL" id="CYSE01000002">
    <property type="protein sequence ID" value="CUH76734.1"/>
    <property type="molecule type" value="Genomic_DNA"/>
</dbReference>
<evidence type="ECO:0000256" key="4">
    <source>
        <dbReference type="ARBA" id="ARBA00014657"/>
    </source>
</evidence>
<dbReference type="RefSeq" id="WP_058246636.1">
    <property type="nucleotide sequence ID" value="NZ_CYSE01000002.1"/>
</dbReference>
<dbReference type="STRING" id="441103.TRN7648_01101"/>
<feature type="active site" description="For beta-ketoacyl synthase activity" evidence="12">
    <location>
        <position position="171"/>
    </location>
</feature>
<dbReference type="PROSITE" id="PS00606">
    <property type="entry name" value="KS3_1"/>
    <property type="match status" value="1"/>
</dbReference>
<dbReference type="InterPro" id="IPR014030">
    <property type="entry name" value="Ketoacyl_synth_N"/>
</dbReference>
<comment type="catalytic activity">
    <reaction evidence="11">
        <text>(9Z)-hexadecenoyl-[ACP] + malonyl-[ACP] + H(+) = 3-oxo-(11Z)-octadecenoyl-[ACP] + holo-[ACP] + CO2</text>
        <dbReference type="Rhea" id="RHEA:55040"/>
        <dbReference type="Rhea" id="RHEA-COMP:9623"/>
        <dbReference type="Rhea" id="RHEA-COMP:9685"/>
        <dbReference type="Rhea" id="RHEA-COMP:10800"/>
        <dbReference type="Rhea" id="RHEA-COMP:14074"/>
        <dbReference type="ChEBI" id="CHEBI:15378"/>
        <dbReference type="ChEBI" id="CHEBI:16526"/>
        <dbReference type="ChEBI" id="CHEBI:64479"/>
        <dbReference type="ChEBI" id="CHEBI:78449"/>
        <dbReference type="ChEBI" id="CHEBI:83989"/>
        <dbReference type="ChEBI" id="CHEBI:138538"/>
        <dbReference type="EC" id="2.3.1.179"/>
    </reaction>
</comment>
<dbReference type="InterPro" id="IPR020841">
    <property type="entry name" value="PKS_Beta-ketoAc_synthase_dom"/>
</dbReference>
<dbReference type="Gene3D" id="3.40.47.10">
    <property type="match status" value="2"/>
</dbReference>
<dbReference type="Proteomes" id="UP000054935">
    <property type="component" value="Unassembled WGS sequence"/>
</dbReference>
<dbReference type="OrthoDB" id="9808669at2"/>
<dbReference type="FunFam" id="3.40.47.10:FF:000009">
    <property type="entry name" value="3-oxoacyl-[acyl-carrier-protein] synthase 2"/>
    <property type="match status" value="1"/>
</dbReference>
<name>A0A0P1G4J3_9RHOB</name>
<evidence type="ECO:0000256" key="7">
    <source>
        <dbReference type="ARBA" id="ARBA00022832"/>
    </source>
</evidence>
<evidence type="ECO:0000256" key="2">
    <source>
        <dbReference type="ARBA" id="ARBA00008467"/>
    </source>
</evidence>
<evidence type="ECO:0000256" key="6">
    <source>
        <dbReference type="ARBA" id="ARBA00022679"/>
    </source>
</evidence>
<gene>
    <name evidence="15" type="primary">fabF_1</name>
    <name evidence="15" type="ORF">TRN7648_01101</name>
</gene>
<dbReference type="GO" id="GO:0006633">
    <property type="term" value="P:fatty acid biosynthetic process"/>
    <property type="evidence" value="ECO:0007669"/>
    <property type="project" value="UniProtKB-UniRule"/>
</dbReference>
<dbReference type="SUPFAM" id="SSF53901">
    <property type="entry name" value="Thiolase-like"/>
    <property type="match status" value="2"/>
</dbReference>
<keyword evidence="6 11" id="KW-0808">Transferase</keyword>
<dbReference type="PANTHER" id="PTHR11712:SF321">
    <property type="entry name" value="3-OXOACYL-[ACYL-CARRIER-PROTEIN] SYNTHASE 2"/>
    <property type="match status" value="1"/>
</dbReference>
<dbReference type="AlphaFoldDB" id="A0A0P1G4J3"/>
<comment type="similarity">
    <text evidence="2 11 13">Belongs to the thiolase-like superfamily. Beta-ketoacyl-ACP synthases family.</text>
</comment>
<keyword evidence="10 11" id="KW-0012">Acyltransferase</keyword>
<evidence type="ECO:0000256" key="10">
    <source>
        <dbReference type="ARBA" id="ARBA00023315"/>
    </source>
</evidence>
<evidence type="ECO:0000256" key="12">
    <source>
        <dbReference type="PIRSR" id="PIRSR000447-1"/>
    </source>
</evidence>
<dbReference type="InterPro" id="IPR014031">
    <property type="entry name" value="Ketoacyl_synth_C"/>
</dbReference>
<keyword evidence="16" id="KW-1185">Reference proteome</keyword>
<evidence type="ECO:0000256" key="9">
    <source>
        <dbReference type="ARBA" id="ARBA00023160"/>
    </source>
</evidence>
<evidence type="ECO:0000259" key="14">
    <source>
        <dbReference type="PROSITE" id="PS52004"/>
    </source>
</evidence>
<dbReference type="SMART" id="SM00825">
    <property type="entry name" value="PKS_KS"/>
    <property type="match status" value="1"/>
</dbReference>
<dbReference type="EC" id="2.3.1.179" evidence="3 11"/>
<evidence type="ECO:0000313" key="16">
    <source>
        <dbReference type="Proteomes" id="UP000054935"/>
    </source>
</evidence>
<evidence type="ECO:0000256" key="1">
    <source>
        <dbReference type="ARBA" id="ARBA00005194"/>
    </source>
</evidence>
<organism evidence="15 16">
    <name type="scientific">Tropicibacter naphthalenivorans</name>
    <dbReference type="NCBI Taxonomy" id="441103"/>
    <lineage>
        <taxon>Bacteria</taxon>
        <taxon>Pseudomonadati</taxon>
        <taxon>Pseudomonadota</taxon>
        <taxon>Alphaproteobacteria</taxon>
        <taxon>Rhodobacterales</taxon>
        <taxon>Roseobacteraceae</taxon>
        <taxon>Tropicibacter</taxon>
    </lineage>
</organism>
<dbReference type="PANTHER" id="PTHR11712">
    <property type="entry name" value="POLYKETIDE SYNTHASE-RELATED"/>
    <property type="match status" value="1"/>
</dbReference>
<evidence type="ECO:0000256" key="5">
    <source>
        <dbReference type="ARBA" id="ARBA00022516"/>
    </source>
</evidence>
<comment type="pathway">
    <text evidence="1 11">Lipid metabolism; fatty acid biosynthesis.</text>
</comment>
<evidence type="ECO:0000313" key="15">
    <source>
        <dbReference type="EMBL" id="CUH76734.1"/>
    </source>
</evidence>
<sequence length="420" mass="43610">MARRVVVTGLGLVTPLACGVEETWDRLLDGQSGAGTITKFDASHLATTYACEVPYGDGTDGTFNPDLYMDKKEQRKVDEFIRFGIAAAEQAVSDAGWKPEGEEDRLRTGVMIGSGIGGLNAIADTAIMIKEKGPRRVSPFFIPGALINLISGNVSIRYGFKGPNHAVVTACSTGAHAIGDAARLIKYGDADVMIAGGAEAAIGEIGIAGFNACKALSTKRADDPKAASRPYDADRDGFVMGEGAGVVVLEEYEHAKARGAKIYAEVCGYGLTGDAYHITAPSESGEGGERSMRAALKDAGLEPSAIDYINAHGTSTMADTIELGAVERLLGDAASGATMSSTKSATGHLLGAAGAIEAVFSILAIRDQVAPPTINLDNPAVESKLDLAPNAKRARKIDYALSNSFGFGGTNASVIFGKVE</sequence>
<evidence type="ECO:0000256" key="3">
    <source>
        <dbReference type="ARBA" id="ARBA00012356"/>
    </source>
</evidence>
<comment type="catalytic activity">
    <reaction evidence="11">
        <text>a fatty acyl-[ACP] + malonyl-[ACP] + H(+) = a 3-oxoacyl-[ACP] + holo-[ACP] + CO2</text>
        <dbReference type="Rhea" id="RHEA:22836"/>
        <dbReference type="Rhea" id="RHEA-COMP:9623"/>
        <dbReference type="Rhea" id="RHEA-COMP:9685"/>
        <dbReference type="Rhea" id="RHEA-COMP:9916"/>
        <dbReference type="Rhea" id="RHEA-COMP:14125"/>
        <dbReference type="ChEBI" id="CHEBI:15378"/>
        <dbReference type="ChEBI" id="CHEBI:16526"/>
        <dbReference type="ChEBI" id="CHEBI:64479"/>
        <dbReference type="ChEBI" id="CHEBI:78449"/>
        <dbReference type="ChEBI" id="CHEBI:78776"/>
        <dbReference type="ChEBI" id="CHEBI:138651"/>
    </reaction>
</comment>
<dbReference type="NCBIfam" id="TIGR03150">
    <property type="entry name" value="fabF"/>
    <property type="match status" value="1"/>
</dbReference>
<proteinExistence type="inferred from homology"/>
<dbReference type="InterPro" id="IPR016039">
    <property type="entry name" value="Thiolase-like"/>
</dbReference>
<dbReference type="InterPro" id="IPR000794">
    <property type="entry name" value="Beta-ketoacyl_synthase"/>
</dbReference>
<evidence type="ECO:0000256" key="13">
    <source>
        <dbReference type="RuleBase" id="RU003694"/>
    </source>
</evidence>
<comment type="function">
    <text evidence="11">Involved in the type II fatty acid elongation cycle. Catalyzes the elongation of a wide range of acyl-ACP by the addition of two carbons from malonyl-ACP to an acyl acceptor. Can efficiently catalyze the conversion of palmitoleoyl-ACP (cis-hexadec-9-enoyl-ACP) to cis-vaccenoyl-ACP (cis-octadec-11-enoyl-ACP), an essential step in the thermal regulation of fatty acid composition.</text>
</comment>
<protein>
    <recommendedName>
        <fullName evidence="4 11">3-oxoacyl-[acyl-carrier-protein] synthase 2</fullName>
        <ecNumber evidence="3 11">2.3.1.179</ecNumber>
    </recommendedName>
</protein>
<evidence type="ECO:0000256" key="11">
    <source>
        <dbReference type="PIRNR" id="PIRNR000447"/>
    </source>
</evidence>
<dbReference type="PROSITE" id="PS52004">
    <property type="entry name" value="KS3_2"/>
    <property type="match status" value="1"/>
</dbReference>
<keyword evidence="9 11" id="KW-0275">Fatty acid biosynthesis</keyword>
<keyword evidence="5 11" id="KW-0444">Lipid biosynthesis</keyword>
<keyword evidence="7" id="KW-0276">Fatty acid metabolism</keyword>
<dbReference type="NCBIfam" id="NF004970">
    <property type="entry name" value="PRK06333.1"/>
    <property type="match status" value="1"/>
</dbReference>
<accession>A0A0P1G4J3</accession>
<dbReference type="PIRSF" id="PIRSF000447">
    <property type="entry name" value="KAS_II"/>
    <property type="match status" value="1"/>
</dbReference>
<dbReference type="NCBIfam" id="NF005589">
    <property type="entry name" value="PRK07314.1"/>
    <property type="match status" value="1"/>
</dbReference>
<dbReference type="Pfam" id="PF00109">
    <property type="entry name" value="ketoacyl-synt"/>
    <property type="match status" value="1"/>
</dbReference>
<evidence type="ECO:0000256" key="8">
    <source>
        <dbReference type="ARBA" id="ARBA00023098"/>
    </source>
</evidence>
<dbReference type="InterPro" id="IPR018201">
    <property type="entry name" value="Ketoacyl_synth_AS"/>
</dbReference>
<dbReference type="InterPro" id="IPR017568">
    <property type="entry name" value="3-oxoacyl-ACP_synth-2"/>
</dbReference>
<feature type="domain" description="Ketosynthase family 3 (KS3)" evidence="14">
    <location>
        <begin position="2"/>
        <end position="418"/>
    </location>
</feature>
<dbReference type="Pfam" id="PF02801">
    <property type="entry name" value="Ketoacyl-synt_C"/>
    <property type="match status" value="1"/>
</dbReference>
<keyword evidence="8" id="KW-0443">Lipid metabolism</keyword>